<dbReference type="Proteomes" id="UP001295794">
    <property type="component" value="Unassembled WGS sequence"/>
</dbReference>
<evidence type="ECO:0000313" key="2">
    <source>
        <dbReference type="EMBL" id="CAK5278064.1"/>
    </source>
</evidence>
<evidence type="ECO:0000313" key="3">
    <source>
        <dbReference type="Proteomes" id="UP001295794"/>
    </source>
</evidence>
<feature type="region of interest" description="Disordered" evidence="1">
    <location>
        <begin position="56"/>
        <end position="78"/>
    </location>
</feature>
<gene>
    <name evidence="2" type="ORF">MYCIT1_LOCUS27318</name>
</gene>
<proteinExistence type="predicted"/>
<feature type="non-terminal residue" evidence="2">
    <location>
        <position position="1"/>
    </location>
</feature>
<comment type="caution">
    <text evidence="2">The sequence shown here is derived from an EMBL/GenBank/DDBJ whole genome shotgun (WGS) entry which is preliminary data.</text>
</comment>
<accession>A0AAD2K471</accession>
<protein>
    <submittedName>
        <fullName evidence="2">Uncharacterized protein</fullName>
    </submittedName>
</protein>
<name>A0AAD2K471_9AGAR</name>
<keyword evidence="3" id="KW-1185">Reference proteome</keyword>
<dbReference type="AlphaFoldDB" id="A0AAD2K471"/>
<reference evidence="2" key="1">
    <citation type="submission" date="2023-11" db="EMBL/GenBank/DDBJ databases">
        <authorList>
            <person name="De Vega J J."/>
            <person name="De Vega J J."/>
        </authorList>
    </citation>
    <scope>NUCLEOTIDE SEQUENCE</scope>
</reference>
<dbReference type="EMBL" id="CAVNYO010000421">
    <property type="protein sequence ID" value="CAK5278064.1"/>
    <property type="molecule type" value="Genomic_DNA"/>
</dbReference>
<sequence>LFSSNSLIVREDHPVALFYLFEAWHTRISESFSKTQLPKQNVPDPQSVLRFCRLRPLSRPSMRQGLRREEGPTQQPRS</sequence>
<organism evidence="2 3">
    <name type="scientific">Mycena citricolor</name>
    <dbReference type="NCBI Taxonomy" id="2018698"/>
    <lineage>
        <taxon>Eukaryota</taxon>
        <taxon>Fungi</taxon>
        <taxon>Dikarya</taxon>
        <taxon>Basidiomycota</taxon>
        <taxon>Agaricomycotina</taxon>
        <taxon>Agaricomycetes</taxon>
        <taxon>Agaricomycetidae</taxon>
        <taxon>Agaricales</taxon>
        <taxon>Marasmiineae</taxon>
        <taxon>Mycenaceae</taxon>
        <taxon>Mycena</taxon>
    </lineage>
</organism>
<evidence type="ECO:0000256" key="1">
    <source>
        <dbReference type="SAM" id="MobiDB-lite"/>
    </source>
</evidence>